<keyword evidence="4" id="KW-1185">Reference proteome</keyword>
<dbReference type="SUPFAM" id="SSF52821">
    <property type="entry name" value="Rhodanese/Cell cycle control phosphatase"/>
    <property type="match status" value="1"/>
</dbReference>
<gene>
    <name evidence="3" type="ORF">HNP52_003821</name>
</gene>
<dbReference type="EMBL" id="JACHLN010000003">
    <property type="protein sequence ID" value="MBB4840729.1"/>
    <property type="molecule type" value="Genomic_DNA"/>
</dbReference>
<protein>
    <recommendedName>
        <fullName evidence="2">Rhodanese domain-containing protein</fullName>
    </recommendedName>
</protein>
<reference evidence="3 4" key="1">
    <citation type="submission" date="2020-08" db="EMBL/GenBank/DDBJ databases">
        <title>Functional genomics of gut bacteria from endangered species of beetles.</title>
        <authorList>
            <person name="Carlos-Shanley C."/>
        </authorList>
    </citation>
    <scope>NUCLEOTIDE SEQUENCE [LARGE SCALE GENOMIC DNA]</scope>
    <source>
        <strain evidence="3 4">S00224</strain>
    </source>
</reference>
<comment type="caution">
    <text evidence="3">The sequence shown here is derived from an EMBL/GenBank/DDBJ whole genome shotgun (WGS) entry which is preliminary data.</text>
</comment>
<dbReference type="Proteomes" id="UP000575241">
    <property type="component" value="Unassembled WGS sequence"/>
</dbReference>
<organism evidence="3 4">
    <name type="scientific">Sphingomonas kyeonggiensis</name>
    <dbReference type="NCBI Taxonomy" id="1268553"/>
    <lineage>
        <taxon>Bacteria</taxon>
        <taxon>Pseudomonadati</taxon>
        <taxon>Pseudomonadota</taxon>
        <taxon>Alphaproteobacteria</taxon>
        <taxon>Sphingomonadales</taxon>
        <taxon>Sphingomonadaceae</taxon>
        <taxon>Sphingomonas</taxon>
    </lineage>
</organism>
<dbReference type="InterPro" id="IPR001763">
    <property type="entry name" value="Rhodanese-like_dom"/>
</dbReference>
<evidence type="ECO:0000256" key="1">
    <source>
        <dbReference type="SAM" id="SignalP"/>
    </source>
</evidence>
<accession>A0A7W7K475</accession>
<dbReference type="RefSeq" id="WP_184169166.1">
    <property type="nucleotide sequence ID" value="NZ_JACHLN010000003.1"/>
</dbReference>
<dbReference type="InterPro" id="IPR036873">
    <property type="entry name" value="Rhodanese-like_dom_sf"/>
</dbReference>
<name>A0A7W7K475_9SPHN</name>
<dbReference type="PROSITE" id="PS50206">
    <property type="entry name" value="RHODANESE_3"/>
    <property type="match status" value="1"/>
</dbReference>
<feature type="signal peptide" evidence="1">
    <location>
        <begin position="1"/>
        <end position="19"/>
    </location>
</feature>
<evidence type="ECO:0000259" key="2">
    <source>
        <dbReference type="PROSITE" id="PS50206"/>
    </source>
</evidence>
<dbReference type="AlphaFoldDB" id="A0A7W7K475"/>
<dbReference type="Gene3D" id="3.40.250.10">
    <property type="entry name" value="Rhodanese-like domain"/>
    <property type="match status" value="1"/>
</dbReference>
<dbReference type="Pfam" id="PF00581">
    <property type="entry name" value="Rhodanese"/>
    <property type="match status" value="1"/>
</dbReference>
<feature type="domain" description="Rhodanese" evidence="2">
    <location>
        <begin position="54"/>
        <end position="107"/>
    </location>
</feature>
<dbReference type="CDD" id="cd00158">
    <property type="entry name" value="RHOD"/>
    <property type="match status" value="1"/>
</dbReference>
<dbReference type="SMART" id="SM00450">
    <property type="entry name" value="RHOD"/>
    <property type="match status" value="1"/>
</dbReference>
<evidence type="ECO:0000313" key="3">
    <source>
        <dbReference type="EMBL" id="MBB4840729.1"/>
    </source>
</evidence>
<evidence type="ECO:0000313" key="4">
    <source>
        <dbReference type="Proteomes" id="UP000575241"/>
    </source>
</evidence>
<sequence length="162" mass="17703">MLLLTALALGLAVPQEAAANPQIDYAGFATLTRDVRALRAKRLLPFARFQAMAATKDALVLDARSKDAFARGHIAGAVNLPLTDFTAEALAEVIGRNRDRPILIYCNNNFSNHRPPVPLKSAPLALNIQTFINLVGYGYSNIWELRDVVDFDDPKVGWVSTA</sequence>
<feature type="chain" id="PRO_5031378258" description="Rhodanese domain-containing protein" evidence="1">
    <location>
        <begin position="20"/>
        <end position="162"/>
    </location>
</feature>
<keyword evidence="1" id="KW-0732">Signal</keyword>
<proteinExistence type="predicted"/>